<evidence type="ECO:0000256" key="2">
    <source>
        <dbReference type="SAM" id="Phobius"/>
    </source>
</evidence>
<gene>
    <name evidence="3" type="ORF">DY240_07445</name>
</gene>
<dbReference type="EMBL" id="QUAL01000059">
    <property type="protein sequence ID" value="RIQ30195.1"/>
    <property type="molecule type" value="Genomic_DNA"/>
</dbReference>
<protein>
    <submittedName>
        <fullName evidence="3">Uncharacterized protein</fullName>
    </submittedName>
</protein>
<proteinExistence type="predicted"/>
<sequence length="433" mass="46459">MTADDLRDLFAQALLDEPDRIVSADEDIARGRAVRSRRRRTRLAAGVLAVLAAGSLGLVVPDAFDDLREPGVEAAAPRYDQLPPFVPEPGLRFQAQTTADSPADDASREESAALSSAEGTSPAGMLTAVERALPGDVEFADGAAGQFVGRHRVAFSVERDGKPFTLRVWWQTGAWQPWLFRPCTEAVAAFDRTAVWDDCTQVGGPETLQWRVLGSPDPQRRVLAIDDTIAAVTVLWETAEDEPATRPRDVLSDDEADRIAQATWDVAEDSIMRLNGTGVPASAEIWSGFGMGYVDESWANVEAALTRVLGPVSRVRKEGFQPSELNRAADPSQWPQAVTASYRTATGGTVDLAIWDAGAVYGALCTDLLACDVWPGSRDYFRPLLMSPADAMGGTALGDQGQAFLVLDGFDGDAAALHRAAMEAVFSVLPDPS</sequence>
<reference evidence="3 4" key="1">
    <citation type="submission" date="2018-09" db="EMBL/GenBank/DDBJ databases">
        <title>Isolation, diversity and antifungal activity of actinobacteria from wheat.</title>
        <authorList>
            <person name="Han C."/>
        </authorList>
    </citation>
    <scope>NUCLEOTIDE SEQUENCE [LARGE SCALE GENOMIC DNA]</scope>
    <source>
        <strain evidence="3 4">NEAU-YY265</strain>
    </source>
</reference>
<feature type="compositionally biased region" description="Low complexity" evidence="1">
    <location>
        <begin position="112"/>
        <end position="121"/>
    </location>
</feature>
<dbReference type="RefSeq" id="WP_119659317.1">
    <property type="nucleotide sequence ID" value="NZ_QUAL01000059.1"/>
</dbReference>
<comment type="caution">
    <text evidence="3">The sequence shown here is derived from an EMBL/GenBank/DDBJ whole genome shotgun (WGS) entry which is preliminary data.</text>
</comment>
<keyword evidence="2" id="KW-0812">Transmembrane</keyword>
<evidence type="ECO:0000313" key="3">
    <source>
        <dbReference type="EMBL" id="RIQ30195.1"/>
    </source>
</evidence>
<keyword evidence="2" id="KW-1133">Transmembrane helix</keyword>
<name>A0A418KTP9_9ACTN</name>
<keyword evidence="2" id="KW-0472">Membrane</keyword>
<keyword evidence="4" id="KW-1185">Reference proteome</keyword>
<dbReference type="AlphaFoldDB" id="A0A418KTP9"/>
<accession>A0A418KTP9</accession>
<dbReference type="Proteomes" id="UP000284057">
    <property type="component" value="Unassembled WGS sequence"/>
</dbReference>
<organism evidence="3 4">
    <name type="scientific">Jiangella rhizosphaerae</name>
    <dbReference type="NCBI Taxonomy" id="2293569"/>
    <lineage>
        <taxon>Bacteria</taxon>
        <taxon>Bacillati</taxon>
        <taxon>Actinomycetota</taxon>
        <taxon>Actinomycetes</taxon>
        <taxon>Jiangellales</taxon>
        <taxon>Jiangellaceae</taxon>
        <taxon>Jiangella</taxon>
    </lineage>
</organism>
<feature type="transmembrane region" description="Helical" evidence="2">
    <location>
        <begin position="43"/>
        <end position="60"/>
    </location>
</feature>
<feature type="region of interest" description="Disordered" evidence="1">
    <location>
        <begin position="96"/>
        <end position="121"/>
    </location>
</feature>
<evidence type="ECO:0000256" key="1">
    <source>
        <dbReference type="SAM" id="MobiDB-lite"/>
    </source>
</evidence>
<evidence type="ECO:0000313" key="4">
    <source>
        <dbReference type="Proteomes" id="UP000284057"/>
    </source>
</evidence>
<dbReference type="OrthoDB" id="5173391at2"/>